<sequence length="131" mass="14726">MRQCSSMGGLQIRPQSTILGDYGRWLLSLMCWRCQKTTVLYALSFDPSWLHVVLCVCGCGSRHPRNRTQQLTPHAYLYTRTFVVGAVASEVSVLCIIHGCRSFSHVYLLSFGCRYACIITGLYTFSGTKSM</sequence>
<reference evidence="2" key="1">
    <citation type="submission" date="2023-01" db="EMBL/GenBank/DDBJ databases">
        <authorList>
            <person name="Van Ghelder C."/>
            <person name="Rancurel C."/>
        </authorList>
    </citation>
    <scope>NUCLEOTIDE SEQUENCE</scope>
    <source>
        <strain evidence="2">CNCM I-4278</strain>
    </source>
</reference>
<dbReference type="Proteomes" id="UP001152607">
    <property type="component" value="Unassembled WGS sequence"/>
</dbReference>
<comment type="caution">
    <text evidence="2">The sequence shown here is derived from an EMBL/GenBank/DDBJ whole genome shotgun (WGS) entry which is preliminary data.</text>
</comment>
<proteinExistence type="predicted"/>
<keyword evidence="1" id="KW-0812">Transmembrane</keyword>
<gene>
    <name evidence="2" type="ORF">PDIGIT_LOCUS749</name>
</gene>
<keyword evidence="1" id="KW-0472">Membrane</keyword>
<evidence type="ECO:0000313" key="3">
    <source>
        <dbReference type="Proteomes" id="UP001152607"/>
    </source>
</evidence>
<evidence type="ECO:0000256" key="1">
    <source>
        <dbReference type="SAM" id="Phobius"/>
    </source>
</evidence>
<dbReference type="AlphaFoldDB" id="A0A9W4XDH2"/>
<accession>A0A9W4XDH2</accession>
<feature type="transmembrane region" description="Helical" evidence="1">
    <location>
        <begin position="105"/>
        <end position="125"/>
    </location>
</feature>
<keyword evidence="3" id="KW-1185">Reference proteome</keyword>
<protein>
    <submittedName>
        <fullName evidence="2">Uncharacterized protein</fullName>
    </submittedName>
</protein>
<dbReference type="EMBL" id="CAOQHR010000001">
    <property type="protein sequence ID" value="CAI6245321.1"/>
    <property type="molecule type" value="Genomic_DNA"/>
</dbReference>
<evidence type="ECO:0000313" key="2">
    <source>
        <dbReference type="EMBL" id="CAI6245321.1"/>
    </source>
</evidence>
<keyword evidence="1" id="KW-1133">Transmembrane helix</keyword>
<name>A0A9W4XDH2_9PLEO</name>
<feature type="transmembrane region" description="Helical" evidence="1">
    <location>
        <begin position="75"/>
        <end position="99"/>
    </location>
</feature>
<organism evidence="2 3">
    <name type="scientific">Periconia digitata</name>
    <dbReference type="NCBI Taxonomy" id="1303443"/>
    <lineage>
        <taxon>Eukaryota</taxon>
        <taxon>Fungi</taxon>
        <taxon>Dikarya</taxon>
        <taxon>Ascomycota</taxon>
        <taxon>Pezizomycotina</taxon>
        <taxon>Dothideomycetes</taxon>
        <taxon>Pleosporomycetidae</taxon>
        <taxon>Pleosporales</taxon>
        <taxon>Massarineae</taxon>
        <taxon>Periconiaceae</taxon>
        <taxon>Periconia</taxon>
    </lineage>
</organism>